<dbReference type="STRING" id="43335.A0A4U5P6C6"/>
<sequence length="116" mass="12377">MFDNVCRGPRSSGLYKHPFPVHDLIRTSSSYLQQDQGTDMAGNSLKFILASLFIFAMVLSPIMPSAEAGRLNHRGLAGTSRPICPACVCCTPPPRGSCCNKCCASPIQTQSTTGSP</sequence>
<keyword evidence="1" id="KW-0812">Transmembrane</keyword>
<comment type="caution">
    <text evidence="2">The sequence shown here is derived from an EMBL/GenBank/DDBJ whole genome shotgun (WGS) entry which is preliminary data.</text>
</comment>
<dbReference type="AlphaFoldDB" id="A0A4U5P6C6"/>
<feature type="transmembrane region" description="Helical" evidence="1">
    <location>
        <begin position="47"/>
        <end position="66"/>
    </location>
</feature>
<protein>
    <submittedName>
        <fullName evidence="2">Uncharacterized protein</fullName>
    </submittedName>
</protein>
<dbReference type="PANTHER" id="PTHR36328:SF1">
    <property type="entry name" value="TRANSMEMBRANE PROTEIN"/>
    <property type="match status" value="1"/>
</dbReference>
<keyword evidence="1" id="KW-0472">Membrane</keyword>
<keyword evidence="1" id="KW-1133">Transmembrane helix</keyword>
<proteinExistence type="predicted"/>
<reference evidence="2" key="1">
    <citation type="submission" date="2018-10" db="EMBL/GenBank/DDBJ databases">
        <title>Population genomic analysis revealed the cold adaptation of white poplar.</title>
        <authorList>
            <person name="Liu Y.-J."/>
        </authorList>
    </citation>
    <scope>NUCLEOTIDE SEQUENCE [LARGE SCALE GENOMIC DNA]</scope>
    <source>
        <strain evidence="2">PAL-ZL1</strain>
    </source>
</reference>
<accession>A0A4U5P6C6</accession>
<gene>
    <name evidence="2" type="ORF">D5086_0000218370</name>
</gene>
<organism evidence="2">
    <name type="scientific">Populus alba</name>
    <name type="common">White poplar</name>
    <dbReference type="NCBI Taxonomy" id="43335"/>
    <lineage>
        <taxon>Eukaryota</taxon>
        <taxon>Viridiplantae</taxon>
        <taxon>Streptophyta</taxon>
        <taxon>Embryophyta</taxon>
        <taxon>Tracheophyta</taxon>
        <taxon>Spermatophyta</taxon>
        <taxon>Magnoliopsida</taxon>
        <taxon>eudicotyledons</taxon>
        <taxon>Gunneridae</taxon>
        <taxon>Pentapetalae</taxon>
        <taxon>rosids</taxon>
        <taxon>fabids</taxon>
        <taxon>Malpighiales</taxon>
        <taxon>Salicaceae</taxon>
        <taxon>Saliceae</taxon>
        <taxon>Populus</taxon>
    </lineage>
</organism>
<evidence type="ECO:0000313" key="2">
    <source>
        <dbReference type="EMBL" id="TKR91899.1"/>
    </source>
</evidence>
<dbReference type="EMBL" id="RCHU01000751">
    <property type="protein sequence ID" value="TKR91899.1"/>
    <property type="molecule type" value="Genomic_DNA"/>
</dbReference>
<evidence type="ECO:0000256" key="1">
    <source>
        <dbReference type="SAM" id="Phobius"/>
    </source>
</evidence>
<name>A0A4U5P6C6_POPAL</name>
<dbReference type="PANTHER" id="PTHR36328">
    <property type="entry name" value="TRANSMEMBRANE PROTEIN"/>
    <property type="match status" value="1"/>
</dbReference>